<organism evidence="2">
    <name type="scientific">Brachypodium distachyon</name>
    <name type="common">Purple false brome</name>
    <name type="synonym">Trachynia distachya</name>
    <dbReference type="NCBI Taxonomy" id="15368"/>
    <lineage>
        <taxon>Eukaryota</taxon>
        <taxon>Viridiplantae</taxon>
        <taxon>Streptophyta</taxon>
        <taxon>Embryophyta</taxon>
        <taxon>Tracheophyta</taxon>
        <taxon>Spermatophyta</taxon>
        <taxon>Magnoliopsida</taxon>
        <taxon>Liliopsida</taxon>
        <taxon>Poales</taxon>
        <taxon>Poaceae</taxon>
        <taxon>BOP clade</taxon>
        <taxon>Pooideae</taxon>
        <taxon>Stipodae</taxon>
        <taxon>Brachypodieae</taxon>
        <taxon>Brachypodium</taxon>
    </lineage>
</organism>
<keyword evidence="4" id="KW-1185">Reference proteome</keyword>
<evidence type="ECO:0000313" key="2">
    <source>
        <dbReference type="EMBL" id="PNT76403.1"/>
    </source>
</evidence>
<feature type="compositionally biased region" description="Pro residues" evidence="1">
    <location>
        <begin position="45"/>
        <end position="56"/>
    </location>
</feature>
<accession>A0A2K2DQ40</accession>
<dbReference type="AlphaFoldDB" id="A0A2K2DQ40"/>
<sequence length="74" mass="8310">MNFGLTYLTAILRSPISTFLEANAPVVAAPVALPPRERRRRWPPRMTPRRPPPPSPWMTQRPVRSPPPPFVASG</sequence>
<reference evidence="2 3" key="1">
    <citation type="journal article" date="2010" name="Nature">
        <title>Genome sequencing and analysis of the model grass Brachypodium distachyon.</title>
        <authorList>
            <consortium name="International Brachypodium Initiative"/>
        </authorList>
    </citation>
    <scope>NUCLEOTIDE SEQUENCE [LARGE SCALE GENOMIC DNA]</scope>
    <source>
        <strain evidence="2 3">Bd21</strain>
    </source>
</reference>
<dbReference type="EnsemblPlants" id="PNT76403">
    <property type="protein sequence ID" value="PNT76403"/>
    <property type="gene ID" value="BRADI_1g47857v3"/>
</dbReference>
<proteinExistence type="predicted"/>
<reference evidence="2" key="2">
    <citation type="submission" date="2017-06" db="EMBL/GenBank/DDBJ databases">
        <title>WGS assembly of Brachypodium distachyon.</title>
        <authorList>
            <consortium name="The International Brachypodium Initiative"/>
            <person name="Lucas S."/>
            <person name="Harmon-Smith M."/>
            <person name="Lail K."/>
            <person name="Tice H."/>
            <person name="Grimwood J."/>
            <person name="Bruce D."/>
            <person name="Barry K."/>
            <person name="Shu S."/>
            <person name="Lindquist E."/>
            <person name="Wang M."/>
            <person name="Pitluck S."/>
            <person name="Vogel J.P."/>
            <person name="Garvin D.F."/>
            <person name="Mockler T.C."/>
            <person name="Schmutz J."/>
            <person name="Rokhsar D."/>
            <person name="Bevan M.W."/>
        </authorList>
    </citation>
    <scope>NUCLEOTIDE SEQUENCE</scope>
    <source>
        <strain evidence="2">Bd21</strain>
    </source>
</reference>
<dbReference type="Gramene" id="PNT76403">
    <property type="protein sequence ID" value="PNT76403"/>
    <property type="gene ID" value="BRADI_1g47857v3"/>
</dbReference>
<evidence type="ECO:0000313" key="3">
    <source>
        <dbReference type="EnsemblPlants" id="PNT76403"/>
    </source>
</evidence>
<dbReference type="Proteomes" id="UP000008810">
    <property type="component" value="Chromosome 1"/>
</dbReference>
<feature type="region of interest" description="Disordered" evidence="1">
    <location>
        <begin position="34"/>
        <end position="74"/>
    </location>
</feature>
<dbReference type="InParanoid" id="A0A2K2DQ40"/>
<gene>
    <name evidence="2" type="ORF">BRADI_1g47857v3</name>
</gene>
<feature type="compositionally biased region" description="Pro residues" evidence="1">
    <location>
        <begin position="64"/>
        <end position="74"/>
    </location>
</feature>
<reference evidence="3" key="3">
    <citation type="submission" date="2018-08" db="UniProtKB">
        <authorList>
            <consortium name="EnsemblPlants"/>
        </authorList>
    </citation>
    <scope>IDENTIFICATION</scope>
    <source>
        <strain evidence="3">cv. Bd21</strain>
    </source>
</reference>
<evidence type="ECO:0000256" key="1">
    <source>
        <dbReference type="SAM" id="MobiDB-lite"/>
    </source>
</evidence>
<evidence type="ECO:0000313" key="4">
    <source>
        <dbReference type="Proteomes" id="UP000008810"/>
    </source>
</evidence>
<name>A0A2K2DQ40_BRADI</name>
<protein>
    <submittedName>
        <fullName evidence="2 3">Uncharacterized protein</fullName>
    </submittedName>
</protein>
<dbReference type="EMBL" id="CM000880">
    <property type="protein sequence ID" value="PNT76403.1"/>
    <property type="molecule type" value="Genomic_DNA"/>
</dbReference>